<feature type="domain" description="PNPLA" evidence="5">
    <location>
        <begin position="8"/>
        <end position="171"/>
    </location>
</feature>
<evidence type="ECO:0000256" key="2">
    <source>
        <dbReference type="ARBA" id="ARBA00022963"/>
    </source>
</evidence>
<dbReference type="PANTHER" id="PTHR14226">
    <property type="entry name" value="NEUROPATHY TARGET ESTERASE/SWISS CHEESE D.MELANOGASTER"/>
    <property type="match status" value="1"/>
</dbReference>
<dbReference type="InterPro" id="IPR002641">
    <property type="entry name" value="PNPLA_dom"/>
</dbReference>
<dbReference type="Pfam" id="PF01734">
    <property type="entry name" value="Patatin"/>
    <property type="match status" value="1"/>
</dbReference>
<feature type="short sequence motif" description="GXGXXG" evidence="4">
    <location>
        <begin position="12"/>
        <end position="17"/>
    </location>
</feature>
<dbReference type="PANTHER" id="PTHR14226:SF76">
    <property type="entry name" value="NTE FAMILY PROTEIN RSSA"/>
    <property type="match status" value="1"/>
</dbReference>
<evidence type="ECO:0000256" key="4">
    <source>
        <dbReference type="PROSITE-ProRule" id="PRU01161"/>
    </source>
</evidence>
<dbReference type="Gene3D" id="3.40.1090.10">
    <property type="entry name" value="Cytosolic phospholipase A2 catalytic domain"/>
    <property type="match status" value="1"/>
</dbReference>
<evidence type="ECO:0000256" key="1">
    <source>
        <dbReference type="ARBA" id="ARBA00022801"/>
    </source>
</evidence>
<dbReference type="AlphaFoldDB" id="A0A0P6YPQ9"/>
<keyword evidence="7" id="KW-1185">Reference proteome</keyword>
<organism evidence="6 7">
    <name type="scientific">Levilinea saccharolytica</name>
    <dbReference type="NCBI Taxonomy" id="229921"/>
    <lineage>
        <taxon>Bacteria</taxon>
        <taxon>Bacillati</taxon>
        <taxon>Chloroflexota</taxon>
        <taxon>Anaerolineae</taxon>
        <taxon>Anaerolineales</taxon>
        <taxon>Anaerolineaceae</taxon>
        <taxon>Levilinea</taxon>
    </lineage>
</organism>
<evidence type="ECO:0000259" key="5">
    <source>
        <dbReference type="PROSITE" id="PS51635"/>
    </source>
</evidence>
<protein>
    <recommendedName>
        <fullName evidence="5">PNPLA domain-containing protein</fullName>
    </recommendedName>
</protein>
<reference evidence="6 7" key="1">
    <citation type="submission" date="2015-07" db="EMBL/GenBank/DDBJ databases">
        <title>Genome sequence of Levilinea saccharolytica DSM 16555.</title>
        <authorList>
            <person name="Hemp J."/>
            <person name="Ward L.M."/>
            <person name="Pace L.A."/>
            <person name="Fischer W.W."/>
        </authorList>
    </citation>
    <scope>NUCLEOTIDE SEQUENCE [LARGE SCALE GENOMIC DNA]</scope>
    <source>
        <strain evidence="6 7">KIBI-1</strain>
    </source>
</reference>
<evidence type="ECO:0000313" key="7">
    <source>
        <dbReference type="Proteomes" id="UP000050501"/>
    </source>
</evidence>
<accession>A0A0P6YPQ9</accession>
<dbReference type="STRING" id="229921.ADN01_06085"/>
<dbReference type="InterPro" id="IPR016035">
    <property type="entry name" value="Acyl_Trfase/lysoPLipase"/>
</dbReference>
<feature type="active site" description="Nucleophile" evidence="4">
    <location>
        <position position="41"/>
    </location>
</feature>
<evidence type="ECO:0000256" key="3">
    <source>
        <dbReference type="ARBA" id="ARBA00023098"/>
    </source>
</evidence>
<dbReference type="EMBL" id="LGCM01000027">
    <property type="protein sequence ID" value="KPL84958.1"/>
    <property type="molecule type" value="Genomic_DNA"/>
</dbReference>
<name>A0A0P6YPQ9_9CHLR</name>
<dbReference type="GO" id="GO:0016042">
    <property type="term" value="P:lipid catabolic process"/>
    <property type="evidence" value="ECO:0007669"/>
    <property type="project" value="UniProtKB-UniRule"/>
</dbReference>
<dbReference type="PROSITE" id="PS51635">
    <property type="entry name" value="PNPLA"/>
    <property type="match status" value="1"/>
</dbReference>
<dbReference type="Proteomes" id="UP000050501">
    <property type="component" value="Unassembled WGS sequence"/>
</dbReference>
<keyword evidence="2 4" id="KW-0442">Lipid degradation</keyword>
<keyword evidence="3 4" id="KW-0443">Lipid metabolism</keyword>
<dbReference type="InterPro" id="IPR050301">
    <property type="entry name" value="NTE"/>
</dbReference>
<feature type="active site" description="Proton acceptor" evidence="4">
    <location>
        <position position="158"/>
    </location>
</feature>
<gene>
    <name evidence="6" type="ORF">ADN01_06085</name>
</gene>
<feature type="short sequence motif" description="GXSXG" evidence="4">
    <location>
        <begin position="39"/>
        <end position="43"/>
    </location>
</feature>
<dbReference type="SUPFAM" id="SSF52151">
    <property type="entry name" value="FabD/lysophospholipase-like"/>
    <property type="match status" value="1"/>
</dbReference>
<feature type="short sequence motif" description="DGA/G" evidence="4">
    <location>
        <begin position="158"/>
        <end position="160"/>
    </location>
</feature>
<proteinExistence type="predicted"/>
<dbReference type="CDD" id="cd07205">
    <property type="entry name" value="Pat_PNPLA6_PNPLA7_NTE1_like"/>
    <property type="match status" value="1"/>
</dbReference>
<keyword evidence="1 4" id="KW-0378">Hydrolase</keyword>
<dbReference type="GO" id="GO:0016787">
    <property type="term" value="F:hydrolase activity"/>
    <property type="evidence" value="ECO:0007669"/>
    <property type="project" value="UniProtKB-UniRule"/>
</dbReference>
<evidence type="ECO:0000313" key="6">
    <source>
        <dbReference type="EMBL" id="KPL84958.1"/>
    </source>
</evidence>
<comment type="caution">
    <text evidence="6">The sequence shown here is derived from an EMBL/GenBank/DDBJ whole genome shotgun (WGS) entry which is preliminary data.</text>
</comment>
<sequence>MTRPKIGLALSGGGARGLAHIGVLKILTSAGIPIDCISGTSMGGLIAAAYASGISVDVLEEEARRITRMREMIKLVDVSSPTRGIVKGKQFQEYLTTLFPQEICIEELTTPLALVATDLISAREVTLSSGPLLPAVLATTAFPGLFPPLEMDGCRLVDGGVLNNLPVRQVREMGADIILAVDVQFNPLLELPWQEINMRPSWPFPFPDFFLDFYRAELMMVAKLTQAHLEQVKPEFYLHPSIPQDITIFMGFARTDEIIACGETSALEVLPLLMEKMR</sequence>